<reference evidence="1 2" key="1">
    <citation type="submission" date="2019-09" db="EMBL/GenBank/DDBJ databases">
        <authorList>
            <person name="Chandra G."/>
            <person name="Truman W A."/>
        </authorList>
    </citation>
    <scope>NUCLEOTIDE SEQUENCE [LARGE SCALE GENOMIC DNA]</scope>
    <source>
        <strain evidence="1">PS847</strain>
    </source>
</reference>
<accession>A0A5E7GYN9</accession>
<dbReference type="AlphaFoldDB" id="A0A5E7GYN9"/>
<sequence>MRMFRLMLAEARDPRGDGHFAVVAPGSFKENPMVLLVENQYLEWADHAE</sequence>
<name>A0A5E7GYN9_PSEFL</name>
<dbReference type="Proteomes" id="UP000326067">
    <property type="component" value="Unassembled WGS sequence"/>
</dbReference>
<organism evidence="1 2">
    <name type="scientific">Pseudomonas fluorescens</name>
    <dbReference type="NCBI Taxonomy" id="294"/>
    <lineage>
        <taxon>Bacteria</taxon>
        <taxon>Pseudomonadati</taxon>
        <taxon>Pseudomonadota</taxon>
        <taxon>Gammaproteobacteria</taxon>
        <taxon>Pseudomonadales</taxon>
        <taxon>Pseudomonadaceae</taxon>
        <taxon>Pseudomonas</taxon>
    </lineage>
</organism>
<evidence type="ECO:0000313" key="2">
    <source>
        <dbReference type="Proteomes" id="UP000326067"/>
    </source>
</evidence>
<proteinExistence type="predicted"/>
<dbReference type="EMBL" id="CABVIC010000001">
    <property type="protein sequence ID" value="VVO56678.1"/>
    <property type="molecule type" value="Genomic_DNA"/>
</dbReference>
<evidence type="ECO:0000313" key="1">
    <source>
        <dbReference type="EMBL" id="VVO56678.1"/>
    </source>
</evidence>
<protein>
    <submittedName>
        <fullName evidence="1">Uncharacterized protein</fullName>
    </submittedName>
</protein>
<gene>
    <name evidence="1" type="ORF">PS847_00571</name>
</gene>